<evidence type="ECO:0000313" key="1">
    <source>
        <dbReference type="EMBL" id="GJN24861.1"/>
    </source>
</evidence>
<gene>
    <name evidence="1" type="primary">gb12631</name>
    <name evidence="1" type="ORF">PR202_gb12631</name>
</gene>
<reference evidence="1" key="2">
    <citation type="submission" date="2021-12" db="EMBL/GenBank/DDBJ databases">
        <title>Resequencing data analysis of finger millet.</title>
        <authorList>
            <person name="Hatakeyama M."/>
            <person name="Aluri S."/>
            <person name="Balachadran M.T."/>
            <person name="Sivarajan S.R."/>
            <person name="Poveda L."/>
            <person name="Shimizu-Inatsugi R."/>
            <person name="Schlapbach R."/>
            <person name="Sreeman S.M."/>
            <person name="Shimizu K.K."/>
        </authorList>
    </citation>
    <scope>NUCLEOTIDE SEQUENCE</scope>
</reference>
<dbReference type="AlphaFoldDB" id="A0AAV5EQI9"/>
<reference evidence="1" key="1">
    <citation type="journal article" date="2018" name="DNA Res.">
        <title>Multiple hybrid de novo genome assembly of finger millet, an orphan allotetraploid crop.</title>
        <authorList>
            <person name="Hatakeyama M."/>
            <person name="Aluri S."/>
            <person name="Balachadran M.T."/>
            <person name="Sivarajan S.R."/>
            <person name="Patrignani A."/>
            <person name="Gruter S."/>
            <person name="Poveda L."/>
            <person name="Shimizu-Inatsugi R."/>
            <person name="Baeten J."/>
            <person name="Francoijs K.J."/>
            <person name="Nataraja K.N."/>
            <person name="Reddy Y.A.N."/>
            <person name="Phadnis S."/>
            <person name="Ravikumar R.L."/>
            <person name="Schlapbach R."/>
            <person name="Sreeman S.M."/>
            <person name="Shimizu K.K."/>
        </authorList>
    </citation>
    <scope>NUCLEOTIDE SEQUENCE</scope>
</reference>
<keyword evidence="2" id="KW-1185">Reference proteome</keyword>
<name>A0AAV5EQI9_ELECO</name>
<dbReference type="EMBL" id="BQKI01000077">
    <property type="protein sequence ID" value="GJN24861.1"/>
    <property type="molecule type" value="Genomic_DNA"/>
</dbReference>
<protein>
    <submittedName>
        <fullName evidence="1">Uncharacterized protein</fullName>
    </submittedName>
</protein>
<comment type="caution">
    <text evidence="1">The sequence shown here is derived from an EMBL/GenBank/DDBJ whole genome shotgun (WGS) entry which is preliminary data.</text>
</comment>
<evidence type="ECO:0000313" key="2">
    <source>
        <dbReference type="Proteomes" id="UP001054889"/>
    </source>
</evidence>
<proteinExistence type="predicted"/>
<sequence>MAPSSTSKPSGTNLFRSELHQPVRRSHVVLGKKTHRRRLTGVVRAASDDAPPVVRAAVGAVTELLRALSQNKKPPRQAPTIVLEIGIWVPWP</sequence>
<organism evidence="1 2">
    <name type="scientific">Eleusine coracana subsp. coracana</name>
    <dbReference type="NCBI Taxonomy" id="191504"/>
    <lineage>
        <taxon>Eukaryota</taxon>
        <taxon>Viridiplantae</taxon>
        <taxon>Streptophyta</taxon>
        <taxon>Embryophyta</taxon>
        <taxon>Tracheophyta</taxon>
        <taxon>Spermatophyta</taxon>
        <taxon>Magnoliopsida</taxon>
        <taxon>Liliopsida</taxon>
        <taxon>Poales</taxon>
        <taxon>Poaceae</taxon>
        <taxon>PACMAD clade</taxon>
        <taxon>Chloridoideae</taxon>
        <taxon>Cynodonteae</taxon>
        <taxon>Eleusininae</taxon>
        <taxon>Eleusine</taxon>
    </lineage>
</organism>
<dbReference type="Proteomes" id="UP001054889">
    <property type="component" value="Unassembled WGS sequence"/>
</dbReference>
<accession>A0AAV5EQI9</accession>